<dbReference type="SMART" id="SM00882">
    <property type="entry name" value="CoA_trans"/>
    <property type="match status" value="1"/>
</dbReference>
<organism evidence="1">
    <name type="scientific">anaerobic digester metagenome</name>
    <dbReference type="NCBI Taxonomy" id="1263854"/>
    <lineage>
        <taxon>unclassified sequences</taxon>
        <taxon>metagenomes</taxon>
        <taxon>ecological metagenomes</taxon>
    </lineage>
</organism>
<dbReference type="PANTHER" id="PTHR43293">
    <property type="entry name" value="ACETATE COA-TRANSFERASE YDIF"/>
    <property type="match status" value="1"/>
</dbReference>
<accession>A0A485LYA8</accession>
<dbReference type="InterPro" id="IPR037171">
    <property type="entry name" value="NagB/RpiA_transferase-like"/>
</dbReference>
<dbReference type="GO" id="GO:0047569">
    <property type="term" value="F:3-oxoadipate CoA-transferase activity"/>
    <property type="evidence" value="ECO:0007669"/>
    <property type="project" value="UniProtKB-EC"/>
</dbReference>
<dbReference type="Gene3D" id="3.30.30.40">
    <property type="match status" value="1"/>
</dbReference>
<dbReference type="EMBL" id="CAADRN010000082">
    <property type="protein sequence ID" value="VFU12384.1"/>
    <property type="molecule type" value="Genomic_DNA"/>
</dbReference>
<dbReference type="InterPro" id="IPR004165">
    <property type="entry name" value="CoA_trans_fam_I"/>
</dbReference>
<name>A0A485LYA8_9ZZZZ</name>
<gene>
    <name evidence="1" type="primary">catI</name>
    <name evidence="1" type="ORF">SCFA_1720003</name>
</gene>
<dbReference type="Pfam" id="PF01144">
    <property type="entry name" value="CoA_trans"/>
    <property type="match status" value="1"/>
</dbReference>
<proteinExistence type="predicted"/>
<dbReference type="SUPFAM" id="SSF100950">
    <property type="entry name" value="NagB/RpiA/CoA transferase-like"/>
    <property type="match status" value="1"/>
</dbReference>
<sequence length="338" mass="38138">MIEWTGLSPDEARQFLANKDKSKRDKRLSLKEAVQKYVKDGDNIGVAGFVNGRQPIAIVHEIIRQGKKDLTLSYQSAGLAIEYLAGAMVLDESKNSIRRMEFAYWAHEAFGISPLLRYLTETGKLELEDWSNYNMSARFKAGSIGLPFIPCRSPMGSDMLQRNRAVVMDCPFTGRPIMLLPASHPNVAIVHVQEADIYGNCRIQGPLYTCPEIAMASAHTIVTCERLIEHTEMTRYPNRVSIPFFAVDAVIEVPFGSYPGNCHGLHYFDEKHIAEFRGACEKFRKGDPAPLQKYYDQLIFGVENFAEFIDKLPFEQIRYAQKMEPGIRLEAGFTVLGS</sequence>
<reference evidence="1" key="1">
    <citation type="submission" date="2019-03" db="EMBL/GenBank/DDBJ databases">
        <authorList>
            <person name="Hao L."/>
        </authorList>
    </citation>
    <scope>NUCLEOTIDE SEQUENCE</scope>
</reference>
<evidence type="ECO:0000313" key="1">
    <source>
        <dbReference type="EMBL" id="VFU12384.1"/>
    </source>
</evidence>
<dbReference type="Gene3D" id="3.40.1080.10">
    <property type="entry name" value="Glutaconate Coenzyme A-transferase"/>
    <property type="match status" value="1"/>
</dbReference>
<dbReference type="AlphaFoldDB" id="A0A485LYA8"/>
<dbReference type="EC" id="2.8.3.6" evidence="1"/>
<protein>
    <submittedName>
        <fullName evidence="1">3-oxoadipate CoA-transferase subunit A</fullName>
        <ecNumber evidence="1">2.8.3.6</ecNumber>
    </submittedName>
</protein>
<dbReference type="PANTHER" id="PTHR43293:SF3">
    <property type="entry name" value="CHOLESTEROL RING-CLEAVING HYDROLASE IPDB SUBUNIT"/>
    <property type="match status" value="1"/>
</dbReference>
<keyword evidence="1" id="KW-0808">Transferase</keyword>